<name>A0A024GF70_9STRA</name>
<evidence type="ECO:0000313" key="1">
    <source>
        <dbReference type="EMBL" id="CCI44972.1"/>
    </source>
</evidence>
<reference evidence="1 2" key="1">
    <citation type="submission" date="2012-05" db="EMBL/GenBank/DDBJ databases">
        <title>Recombination and specialization in a pathogen metapopulation.</title>
        <authorList>
            <person name="Gardiner A."/>
            <person name="Kemen E."/>
            <person name="Schultz-Larsen T."/>
            <person name="MacLean D."/>
            <person name="Van Oosterhout C."/>
            <person name="Jones J.D.G."/>
        </authorList>
    </citation>
    <scope>NUCLEOTIDE SEQUENCE [LARGE SCALE GENOMIC DNA]</scope>
    <source>
        <strain evidence="1 2">Ac Nc2</strain>
    </source>
</reference>
<keyword evidence="2" id="KW-1185">Reference proteome</keyword>
<dbReference type="AlphaFoldDB" id="A0A024GF70"/>
<proteinExistence type="predicted"/>
<accession>A0A024GF70</accession>
<sequence length="119" mass="13609">MSSGNRITRNNRYFDIVVDILDRVFGFRVRQSLQNSLRFIPTSIELREDVSNTVKAADEDDAVGTVSSACWRFLSKTKNQPPSRSILMVQIVDAFCNFGIELVQSKKHDCTRCDALRMF</sequence>
<gene>
    <name evidence="1" type="ORF">BN9_058190</name>
</gene>
<comment type="caution">
    <text evidence="1">The sequence shown here is derived from an EMBL/GenBank/DDBJ whole genome shotgun (WGS) entry which is preliminary data.</text>
</comment>
<dbReference type="Proteomes" id="UP000053237">
    <property type="component" value="Unassembled WGS sequence"/>
</dbReference>
<organism evidence="1 2">
    <name type="scientific">Albugo candida</name>
    <dbReference type="NCBI Taxonomy" id="65357"/>
    <lineage>
        <taxon>Eukaryota</taxon>
        <taxon>Sar</taxon>
        <taxon>Stramenopiles</taxon>
        <taxon>Oomycota</taxon>
        <taxon>Peronosporomycetes</taxon>
        <taxon>Albuginales</taxon>
        <taxon>Albuginaceae</taxon>
        <taxon>Albugo</taxon>
    </lineage>
</organism>
<protein>
    <submittedName>
        <fullName evidence="1">Uncharacterized protein</fullName>
    </submittedName>
</protein>
<dbReference type="EMBL" id="CAIX01000085">
    <property type="protein sequence ID" value="CCI44972.1"/>
    <property type="molecule type" value="Genomic_DNA"/>
</dbReference>
<evidence type="ECO:0000313" key="2">
    <source>
        <dbReference type="Proteomes" id="UP000053237"/>
    </source>
</evidence>
<dbReference type="InParanoid" id="A0A024GF70"/>